<dbReference type="InterPro" id="IPR010177">
    <property type="entry name" value="Paired_CXXCH_1"/>
</dbReference>
<dbReference type="PANTHER" id="PTHR35038">
    <property type="entry name" value="DISSIMILATORY SULFITE REDUCTASE SIRA"/>
    <property type="match status" value="1"/>
</dbReference>
<dbReference type="InterPro" id="IPR019734">
    <property type="entry name" value="TPR_rpt"/>
</dbReference>
<dbReference type="SUPFAM" id="SSF48452">
    <property type="entry name" value="TPR-like"/>
    <property type="match status" value="1"/>
</dbReference>
<evidence type="ECO:0000259" key="4">
    <source>
        <dbReference type="Pfam" id="PF09699"/>
    </source>
</evidence>
<dbReference type="PROSITE" id="PS50005">
    <property type="entry name" value="TPR"/>
    <property type="match status" value="1"/>
</dbReference>
<feature type="domain" description="Cytochrome c-552/4" evidence="5">
    <location>
        <begin position="33"/>
        <end position="57"/>
    </location>
</feature>
<dbReference type="InterPro" id="IPR051829">
    <property type="entry name" value="Multiheme_Cytochr_ET"/>
</dbReference>
<dbReference type="SUPFAM" id="SSF48695">
    <property type="entry name" value="Multiheme cytochromes"/>
    <property type="match status" value="1"/>
</dbReference>
<evidence type="ECO:0000259" key="5">
    <source>
        <dbReference type="Pfam" id="PF13435"/>
    </source>
</evidence>
<dbReference type="RefSeq" id="WP_121837826.1">
    <property type="nucleotide sequence ID" value="NZ_ML014759.1"/>
</dbReference>
<proteinExistence type="predicted"/>
<gene>
    <name evidence="6" type="ORF">D5018_04580</name>
</gene>
<dbReference type="InterPro" id="IPR011990">
    <property type="entry name" value="TPR-like_helical_dom_sf"/>
</dbReference>
<evidence type="ECO:0000256" key="1">
    <source>
        <dbReference type="ARBA" id="ARBA00022729"/>
    </source>
</evidence>
<name>A0A3L8Q2Z6_9GAMM</name>
<feature type="chain" id="PRO_5018025534" description="Tetratricopeptide repeat protein" evidence="3">
    <location>
        <begin position="26"/>
        <end position="715"/>
    </location>
</feature>
<keyword evidence="2" id="KW-0802">TPR repeat</keyword>
<keyword evidence="1 3" id="KW-0732">Signal</keyword>
<evidence type="ECO:0000256" key="3">
    <source>
        <dbReference type="SAM" id="SignalP"/>
    </source>
</evidence>
<feature type="repeat" description="TPR" evidence="2">
    <location>
        <begin position="619"/>
        <end position="652"/>
    </location>
</feature>
<dbReference type="PANTHER" id="PTHR35038:SF8">
    <property type="entry name" value="C-TYPE POLYHEME CYTOCHROME OMCC"/>
    <property type="match status" value="1"/>
</dbReference>
<feature type="domain" description="Doubled CXXCH motif" evidence="4">
    <location>
        <begin position="305"/>
        <end position="335"/>
    </location>
</feature>
<reference evidence="6 7" key="1">
    <citation type="submission" date="2018-09" db="EMBL/GenBank/DDBJ databases">
        <title>Phylogeny of the Shewanellaceae, and recommendation for two new genera, Pseudoshewanella and Parashewanella.</title>
        <authorList>
            <person name="Wang G."/>
        </authorList>
    </citation>
    <scope>NUCLEOTIDE SEQUENCE [LARGE SCALE GENOMIC DNA]</scope>
    <source>
        <strain evidence="6 7">C51</strain>
    </source>
</reference>
<feature type="signal peptide" evidence="3">
    <location>
        <begin position="1"/>
        <end position="25"/>
    </location>
</feature>
<evidence type="ECO:0008006" key="8">
    <source>
        <dbReference type="Google" id="ProtNLM"/>
    </source>
</evidence>
<evidence type="ECO:0000313" key="6">
    <source>
        <dbReference type="EMBL" id="RLV60922.1"/>
    </source>
</evidence>
<protein>
    <recommendedName>
        <fullName evidence="8">Tetratricopeptide repeat protein</fullName>
    </recommendedName>
</protein>
<dbReference type="SMART" id="SM00028">
    <property type="entry name" value="TPR"/>
    <property type="match status" value="3"/>
</dbReference>
<dbReference type="EMBL" id="QZEI01000010">
    <property type="protein sequence ID" value="RLV60922.1"/>
    <property type="molecule type" value="Genomic_DNA"/>
</dbReference>
<dbReference type="Proteomes" id="UP000281474">
    <property type="component" value="Unassembled WGS sequence"/>
</dbReference>
<comment type="caution">
    <text evidence="6">The sequence shown here is derived from an EMBL/GenBank/DDBJ whole genome shotgun (WGS) entry which is preliminary data.</text>
</comment>
<dbReference type="OrthoDB" id="9814800at2"/>
<keyword evidence="7" id="KW-1185">Reference proteome</keyword>
<dbReference type="Gene3D" id="1.25.40.10">
    <property type="entry name" value="Tetratricopeptide repeat domain"/>
    <property type="match status" value="1"/>
</dbReference>
<accession>A0A3L8Q2Z6</accession>
<sequence>MTWKLKIILSSFLFLMSLFIGIANASPTHSVNCTSCHKTEHKDWLKSDHAKAMMLPNDQSVLGNFNNVTVKHHTQKARFFKKGKTFWVELIEGGKTQRYQIAYTFGHYPLQQYLIKTNNGRYQTFSFSWDSRTKSEGGQRWYPNYADEDVKPNDRFHWQQPLQNWNGMCADCHSQGLTRNYDKTSNTFNTTFEGINVNCKSCHTVKDDHFKAPKPKVGSQLDWMFKPGENIASRTDSHRDNRFMDTCFACHALRTPLTDGIDPAKPFLDQFTPDLLAAPLYHADGQIKEEVYVYGSFLQSKMYKAGVNCLDCHDKHTMKVKAQNNGLCLQCHKADAYQTQAHLNHPFDSEGAQCVSCHMPETRYMGVDDRRDHSFSIPRPSLTEEFGIPNACSTCHKDKPVSWSTAKVASWYGKSNTLTQVELDYILLQKQGGLPLSQHLAVINDHRLAVIKRASAIALLPNSTRQIDNATVEPWINSKEPLIRLAVAKIGQLLPEGQRQLSLPKLLKDQYRAIRVTTATALLDSHLTDMNALKAAYDELVSSHDTNAWRGEGSLNASQELVRMRNYDAAIVALNHSIKVDPYFAESYINLTDIYRNLRQANKERKVYSEALQNVPNSAVVSYSYGLFLIRQKQHQQALTYFKRAVNQASDNAQYAYVYYIALDSLGRTQQAISELKEAIAHYQHNSNLLNLGRQLSQKLQDVESYEFFSTQGSW</sequence>
<evidence type="ECO:0000256" key="2">
    <source>
        <dbReference type="PROSITE-ProRule" id="PRU00339"/>
    </source>
</evidence>
<dbReference type="InterPro" id="IPR023155">
    <property type="entry name" value="Cyt_c-552/4"/>
</dbReference>
<dbReference type="InterPro" id="IPR036280">
    <property type="entry name" value="Multihaem_cyt_sf"/>
</dbReference>
<organism evidence="6 7">
    <name type="scientific">Parashewanella curva</name>
    <dbReference type="NCBI Taxonomy" id="2338552"/>
    <lineage>
        <taxon>Bacteria</taxon>
        <taxon>Pseudomonadati</taxon>
        <taxon>Pseudomonadota</taxon>
        <taxon>Gammaproteobacteria</taxon>
        <taxon>Alteromonadales</taxon>
        <taxon>Shewanellaceae</taxon>
        <taxon>Parashewanella</taxon>
    </lineage>
</organism>
<dbReference type="AlphaFoldDB" id="A0A3L8Q2Z6"/>
<dbReference type="Pfam" id="PF09699">
    <property type="entry name" value="Paired_CXXCH_1"/>
    <property type="match status" value="1"/>
</dbReference>
<dbReference type="Pfam" id="PF13435">
    <property type="entry name" value="Cytochrome_C554"/>
    <property type="match status" value="1"/>
</dbReference>
<dbReference type="Gene3D" id="1.10.1130.10">
    <property type="entry name" value="Flavocytochrome C3, Chain A"/>
    <property type="match status" value="2"/>
</dbReference>
<evidence type="ECO:0000313" key="7">
    <source>
        <dbReference type="Proteomes" id="UP000281474"/>
    </source>
</evidence>